<dbReference type="Proteomes" id="UP000289738">
    <property type="component" value="Chromosome A03"/>
</dbReference>
<dbReference type="STRING" id="3818.A0A445E2S0"/>
<feature type="domain" description="Aminotransferase-like plant mobile" evidence="1">
    <location>
        <begin position="71"/>
        <end position="172"/>
    </location>
</feature>
<dbReference type="GO" id="GO:0010073">
    <property type="term" value="P:meristem maintenance"/>
    <property type="evidence" value="ECO:0007669"/>
    <property type="project" value="InterPro"/>
</dbReference>
<proteinExistence type="predicted"/>
<evidence type="ECO:0000313" key="3">
    <source>
        <dbReference type="Proteomes" id="UP000289738"/>
    </source>
</evidence>
<dbReference type="PANTHER" id="PTHR46033:SF8">
    <property type="entry name" value="PROTEIN MAINTENANCE OF MERISTEMS-LIKE"/>
    <property type="match status" value="1"/>
</dbReference>
<comment type="caution">
    <text evidence="2">The sequence shown here is derived from an EMBL/GenBank/DDBJ whole genome shotgun (WGS) entry which is preliminary data.</text>
</comment>
<name>A0A445E2S0_ARAHY</name>
<evidence type="ECO:0000259" key="1">
    <source>
        <dbReference type="Pfam" id="PF10536"/>
    </source>
</evidence>
<accession>A0A445E2S0</accession>
<dbReference type="EMBL" id="SDMP01000003">
    <property type="protein sequence ID" value="RYR69653.1"/>
    <property type="molecule type" value="Genomic_DNA"/>
</dbReference>
<dbReference type="InterPro" id="IPR019557">
    <property type="entry name" value="AminoTfrase-like_pln_mobile"/>
</dbReference>
<organism evidence="2 3">
    <name type="scientific">Arachis hypogaea</name>
    <name type="common">Peanut</name>
    <dbReference type="NCBI Taxonomy" id="3818"/>
    <lineage>
        <taxon>Eukaryota</taxon>
        <taxon>Viridiplantae</taxon>
        <taxon>Streptophyta</taxon>
        <taxon>Embryophyta</taxon>
        <taxon>Tracheophyta</taxon>
        <taxon>Spermatophyta</taxon>
        <taxon>Magnoliopsida</taxon>
        <taxon>eudicotyledons</taxon>
        <taxon>Gunneridae</taxon>
        <taxon>Pentapetalae</taxon>
        <taxon>rosids</taxon>
        <taxon>fabids</taxon>
        <taxon>Fabales</taxon>
        <taxon>Fabaceae</taxon>
        <taxon>Papilionoideae</taxon>
        <taxon>50 kb inversion clade</taxon>
        <taxon>dalbergioids sensu lato</taxon>
        <taxon>Dalbergieae</taxon>
        <taxon>Pterocarpus clade</taxon>
        <taxon>Arachis</taxon>
    </lineage>
</organism>
<dbReference type="Pfam" id="PF10536">
    <property type="entry name" value="PMD"/>
    <property type="match status" value="1"/>
</dbReference>
<gene>
    <name evidence="2" type="ORF">Ahy_A03g016208</name>
</gene>
<dbReference type="AlphaFoldDB" id="A0A445E2S0"/>
<reference evidence="2 3" key="1">
    <citation type="submission" date="2019-01" db="EMBL/GenBank/DDBJ databases">
        <title>Sequencing of cultivated peanut Arachis hypogaea provides insights into genome evolution and oil improvement.</title>
        <authorList>
            <person name="Chen X."/>
        </authorList>
    </citation>
    <scope>NUCLEOTIDE SEQUENCE [LARGE SCALE GENOMIC DNA]</scope>
    <source>
        <strain evidence="3">cv. Fuhuasheng</strain>
        <tissue evidence="2">Leaves</tissue>
    </source>
</reference>
<protein>
    <recommendedName>
        <fullName evidence="1">Aminotransferase-like plant mobile domain-containing protein</fullName>
    </recommendedName>
</protein>
<keyword evidence="3" id="KW-1185">Reference proteome</keyword>
<dbReference type="PANTHER" id="PTHR46033">
    <property type="entry name" value="PROTEIN MAIN-LIKE 2"/>
    <property type="match status" value="1"/>
</dbReference>
<sequence>MQNVGSILQALETKIVGLAKRRLRLARKGNKKLKRALHADRTKAIRNLLSRKLDPPDTLNEVVAATLALTGFQHVLRVGKMRGHSTLLSALVERWRPETHTFHLLVGEVMVTLEDVSYILGLPINGEAVTGRSDSSHQFLVENCIAYFGREPGPDDHVLGNVNIAWIRRCRDTTSLCKYGVLNLLKKLEPMCLILVW</sequence>
<evidence type="ECO:0000313" key="2">
    <source>
        <dbReference type="EMBL" id="RYR69653.1"/>
    </source>
</evidence>
<dbReference type="InterPro" id="IPR044824">
    <property type="entry name" value="MAIN-like"/>
</dbReference>